<dbReference type="Gene3D" id="3.10.180.10">
    <property type="entry name" value="2,3-Dihydroxybiphenyl 1,2-Dioxygenase, domain 1"/>
    <property type="match status" value="1"/>
</dbReference>
<dbReference type="Pfam" id="PF06983">
    <property type="entry name" value="3-dmu-9_3-mt"/>
    <property type="match status" value="2"/>
</dbReference>
<dbReference type="Proteomes" id="UP001317779">
    <property type="component" value="Chromosome"/>
</dbReference>
<feature type="domain" description="PhnB-like" evidence="1">
    <location>
        <begin position="152"/>
        <end position="271"/>
    </location>
</feature>
<dbReference type="EMBL" id="AP027141">
    <property type="protein sequence ID" value="BDV32369.1"/>
    <property type="molecule type" value="Genomic_DNA"/>
</dbReference>
<reference evidence="2 3" key="1">
    <citation type="submission" date="2022-12" db="EMBL/GenBank/DDBJ databases">
        <title>Microbacterium terricola strain KV-448 chromosome, complete genome.</title>
        <authorList>
            <person name="Oshima T."/>
            <person name="Moriya T."/>
            <person name="Bessho Y."/>
        </authorList>
    </citation>
    <scope>NUCLEOTIDE SEQUENCE [LARGE SCALE GENOMIC DNA]</scope>
    <source>
        <strain evidence="2 3">KV-448</strain>
    </source>
</reference>
<dbReference type="InterPro" id="IPR028973">
    <property type="entry name" value="PhnB-like"/>
</dbReference>
<organism evidence="2 3">
    <name type="scientific">Microbacterium terricola</name>
    <dbReference type="NCBI Taxonomy" id="344163"/>
    <lineage>
        <taxon>Bacteria</taxon>
        <taxon>Bacillati</taxon>
        <taxon>Actinomycetota</taxon>
        <taxon>Actinomycetes</taxon>
        <taxon>Micrococcales</taxon>
        <taxon>Microbacteriaceae</taxon>
        <taxon>Microbacterium</taxon>
    </lineage>
</organism>
<dbReference type="InterPro" id="IPR029068">
    <property type="entry name" value="Glyas_Bleomycin-R_OHBP_Dase"/>
</dbReference>
<evidence type="ECO:0000259" key="1">
    <source>
        <dbReference type="Pfam" id="PF06983"/>
    </source>
</evidence>
<dbReference type="CDD" id="cd06588">
    <property type="entry name" value="PhnB_like"/>
    <property type="match status" value="2"/>
</dbReference>
<dbReference type="Gene3D" id="3.30.720.100">
    <property type="match status" value="1"/>
</dbReference>
<keyword evidence="3" id="KW-1185">Reference proteome</keyword>
<name>A0ABM8E3K3_9MICO</name>
<gene>
    <name evidence="2" type="ORF">Microterr_30290</name>
</gene>
<dbReference type="Gene3D" id="3.30.720.110">
    <property type="match status" value="1"/>
</dbReference>
<dbReference type="SUPFAM" id="SSF54593">
    <property type="entry name" value="Glyoxalase/Bleomycin resistance protein/Dihydroxybiphenyl dioxygenase"/>
    <property type="match status" value="2"/>
</dbReference>
<accession>A0ABM8E3K3</accession>
<sequence>MQKIVPNLWFNGNAAEAGEFYAAAFPGATAEVTGRYPDEGLPEFQRALAGEPVTVAVVIEGFRLTLINAGGEFAPNPAVSFMLNFDPLQLGDEQTARDRLDAVWAALADGGTVLMPLDEYPYSPRYGWLQDRYGVSWQLLLADPSGGPRPFVVPQLLFSGPAQNRAKEAIDFYTSVFGDAAPGFFAPYPEQTGPAAPGSAMFSDFTLEGQTFAAMDSGVEQDFTFGVGNSFEVRCADQAEIDRLWESLSAVPQAEQCGWLVDRFGLSWQIVPADMDVLLRKPGAYQRMLEMKKLVIADF</sequence>
<evidence type="ECO:0000313" key="3">
    <source>
        <dbReference type="Proteomes" id="UP001317779"/>
    </source>
</evidence>
<dbReference type="PANTHER" id="PTHR33990">
    <property type="entry name" value="PROTEIN YJDN-RELATED"/>
    <property type="match status" value="1"/>
</dbReference>
<protein>
    <recommendedName>
        <fullName evidence="1">PhnB-like domain-containing protein</fullName>
    </recommendedName>
</protein>
<evidence type="ECO:0000313" key="2">
    <source>
        <dbReference type="EMBL" id="BDV32369.1"/>
    </source>
</evidence>
<feature type="domain" description="PhnB-like" evidence="1">
    <location>
        <begin position="2"/>
        <end position="139"/>
    </location>
</feature>
<proteinExistence type="predicted"/>